<name>A0A4U9URN0_9SPHI</name>
<evidence type="ECO:0000256" key="1">
    <source>
        <dbReference type="ARBA" id="ARBA00006739"/>
    </source>
</evidence>
<dbReference type="STRING" id="1123265.GCA_000686625_01847"/>
<evidence type="ECO:0000256" key="3">
    <source>
        <dbReference type="ARBA" id="ARBA00022679"/>
    </source>
</evidence>
<dbReference type="SUPFAM" id="SSF53448">
    <property type="entry name" value="Nucleotide-diphospho-sugar transferases"/>
    <property type="match status" value="1"/>
</dbReference>
<dbReference type="EC" id="2.4.1.-" evidence="5"/>
<evidence type="ECO:0000259" key="4">
    <source>
        <dbReference type="Pfam" id="PF00535"/>
    </source>
</evidence>
<reference evidence="5 6" key="1">
    <citation type="submission" date="2019-05" db="EMBL/GenBank/DDBJ databases">
        <authorList>
            <consortium name="Pathogen Informatics"/>
        </authorList>
    </citation>
    <scope>NUCLEOTIDE SEQUENCE [LARGE SCALE GENOMIC DNA]</scope>
    <source>
        <strain evidence="5 6">NCTC11429</strain>
    </source>
</reference>
<dbReference type="InterPro" id="IPR050834">
    <property type="entry name" value="Glycosyltransf_2"/>
</dbReference>
<keyword evidence="2 5" id="KW-0328">Glycosyltransferase</keyword>
<proteinExistence type="inferred from homology"/>
<dbReference type="Gene3D" id="3.90.550.10">
    <property type="entry name" value="Spore Coat Polysaccharide Biosynthesis Protein SpsA, Chain A"/>
    <property type="match status" value="1"/>
</dbReference>
<dbReference type="PANTHER" id="PTHR43685">
    <property type="entry name" value="GLYCOSYLTRANSFERASE"/>
    <property type="match status" value="1"/>
</dbReference>
<evidence type="ECO:0000313" key="6">
    <source>
        <dbReference type="Proteomes" id="UP000308196"/>
    </source>
</evidence>
<evidence type="ECO:0000256" key="2">
    <source>
        <dbReference type="ARBA" id="ARBA00022676"/>
    </source>
</evidence>
<dbReference type="PANTHER" id="PTHR43685:SF5">
    <property type="entry name" value="GLYCOSYLTRANSFERASE EPSE-RELATED"/>
    <property type="match status" value="1"/>
</dbReference>
<gene>
    <name evidence="5" type="primary">icaA_2</name>
    <name evidence="5" type="ORF">NCTC11429_01410</name>
</gene>
<dbReference type="KEGG" id="stha:NCTC11429_01410"/>
<accession>A0A4U9URN0</accession>
<comment type="similarity">
    <text evidence="1">Belongs to the glycosyltransferase 2 family.</text>
</comment>
<dbReference type="Proteomes" id="UP000308196">
    <property type="component" value="Chromosome"/>
</dbReference>
<dbReference type="EMBL" id="LR590484">
    <property type="protein sequence ID" value="VTR34889.1"/>
    <property type="molecule type" value="Genomic_DNA"/>
</dbReference>
<dbReference type="GO" id="GO:0016757">
    <property type="term" value="F:glycosyltransferase activity"/>
    <property type="evidence" value="ECO:0007669"/>
    <property type="project" value="UniProtKB-KW"/>
</dbReference>
<evidence type="ECO:0000313" key="5">
    <source>
        <dbReference type="EMBL" id="VTR34889.1"/>
    </source>
</evidence>
<dbReference type="InterPro" id="IPR001173">
    <property type="entry name" value="Glyco_trans_2-like"/>
</dbReference>
<keyword evidence="3 5" id="KW-0808">Transferase</keyword>
<organism evidence="5 6">
    <name type="scientific">Sphingobacterium thalpophilum</name>
    <dbReference type="NCBI Taxonomy" id="259"/>
    <lineage>
        <taxon>Bacteria</taxon>
        <taxon>Pseudomonadati</taxon>
        <taxon>Bacteroidota</taxon>
        <taxon>Sphingobacteriia</taxon>
        <taxon>Sphingobacteriales</taxon>
        <taxon>Sphingobacteriaceae</taxon>
        <taxon>Sphingobacterium</taxon>
    </lineage>
</organism>
<dbReference type="InterPro" id="IPR029044">
    <property type="entry name" value="Nucleotide-diphossugar_trans"/>
</dbReference>
<feature type="domain" description="Glycosyltransferase 2-like" evidence="4">
    <location>
        <begin position="4"/>
        <end position="163"/>
    </location>
</feature>
<dbReference type="RefSeq" id="WP_028069337.1">
    <property type="nucleotide sequence ID" value="NZ_LR590484.1"/>
</dbReference>
<dbReference type="Pfam" id="PF00535">
    <property type="entry name" value="Glycos_transf_2"/>
    <property type="match status" value="1"/>
</dbReference>
<dbReference type="GeneID" id="78462178"/>
<sequence>MSFSVLISCFVKDNPSQLDKCLKSISDQSLKADEIVFVKDGPLTDSLENVLNSYKKDLPFKFISFDVNHGLGYSLNQGLLKCSFDIVMRMDTDDICLKDRFKQQYQYMCEHTDVDILGGWAYDIDQKDNIIAERKYPSLYEDIYKLMWTNPLIHPTISFRRSRIIDIGSYNPKIVRRQDYDLWIRAAYAGFKIENLPEFLIKYRFTDNYYNKNGFKVAFNQAMMGYRGAKLLKLPFYTRLAVFAPVIRTLLPKKFVGRVHKLMNRYDPRKNIK</sequence>
<protein>
    <submittedName>
        <fullName evidence="5">Poly-beta-1,6-N-acetyl-D-glucosamine synthase</fullName>
        <ecNumber evidence="5">2.4.1.-</ecNumber>
    </submittedName>
</protein>
<dbReference type="AlphaFoldDB" id="A0A4U9URN0"/>